<evidence type="ECO:0000259" key="1">
    <source>
        <dbReference type="Pfam" id="PF12680"/>
    </source>
</evidence>
<dbReference type="Pfam" id="PF12680">
    <property type="entry name" value="SnoaL_2"/>
    <property type="match status" value="1"/>
</dbReference>
<protein>
    <recommendedName>
        <fullName evidence="1">SnoaL-like domain-containing protein</fullName>
    </recommendedName>
</protein>
<dbReference type="InterPro" id="IPR032710">
    <property type="entry name" value="NTF2-like_dom_sf"/>
</dbReference>
<dbReference type="EMBL" id="SLWN01000015">
    <property type="protein sequence ID" value="TCO18658.1"/>
    <property type="molecule type" value="Genomic_DNA"/>
</dbReference>
<gene>
    <name evidence="2" type="ORF">EV652_115203</name>
</gene>
<dbReference type="Proteomes" id="UP000294508">
    <property type="component" value="Unassembled WGS sequence"/>
</dbReference>
<sequence length="131" mass="14647">MSDLHSVIDRMGQGWLWDPAAMDDLLAEDVVMEVPFAPGGPLRWDGREEWLAFAEPSRAGFPARFDRFTKLAVHETLDPEVAVIEYELGGVITTTGQRAAARFIGVLRVRDGKIAGWREYQDTFAIRQALG</sequence>
<reference evidence="2 3" key="1">
    <citation type="journal article" date="2015" name="Stand. Genomic Sci.">
        <title>Genomic Encyclopedia of Bacterial and Archaeal Type Strains, Phase III: the genomes of soil and plant-associated and newly described type strains.</title>
        <authorList>
            <person name="Whitman W.B."/>
            <person name="Woyke T."/>
            <person name="Klenk H.P."/>
            <person name="Zhou Y."/>
            <person name="Lilburn T.G."/>
            <person name="Beck B.J."/>
            <person name="De Vos P."/>
            <person name="Vandamme P."/>
            <person name="Eisen J.A."/>
            <person name="Garrity G."/>
            <person name="Hugenholtz P."/>
            <person name="Kyrpides N.C."/>
        </authorList>
    </citation>
    <scope>NUCLEOTIDE SEQUENCE [LARGE SCALE GENOMIC DNA]</scope>
    <source>
        <strain evidence="2 3">VKM Ac-2572</strain>
    </source>
</reference>
<evidence type="ECO:0000313" key="2">
    <source>
        <dbReference type="EMBL" id="TCO18658.1"/>
    </source>
</evidence>
<organism evidence="2 3">
    <name type="scientific">Kribbella steppae</name>
    <dbReference type="NCBI Taxonomy" id="2512223"/>
    <lineage>
        <taxon>Bacteria</taxon>
        <taxon>Bacillati</taxon>
        <taxon>Actinomycetota</taxon>
        <taxon>Actinomycetes</taxon>
        <taxon>Propionibacteriales</taxon>
        <taxon>Kribbellaceae</taxon>
        <taxon>Kribbella</taxon>
    </lineage>
</organism>
<keyword evidence="3" id="KW-1185">Reference proteome</keyword>
<name>A0A4R2H1S2_9ACTN</name>
<feature type="domain" description="SnoaL-like" evidence="1">
    <location>
        <begin position="18"/>
        <end position="116"/>
    </location>
</feature>
<accession>A0A4R2H1S2</accession>
<comment type="caution">
    <text evidence="2">The sequence shown here is derived from an EMBL/GenBank/DDBJ whole genome shotgun (WGS) entry which is preliminary data.</text>
</comment>
<dbReference type="AlphaFoldDB" id="A0A4R2H1S2"/>
<dbReference type="InterPro" id="IPR037401">
    <property type="entry name" value="SnoaL-like"/>
</dbReference>
<evidence type="ECO:0000313" key="3">
    <source>
        <dbReference type="Proteomes" id="UP000294508"/>
    </source>
</evidence>
<dbReference type="SUPFAM" id="SSF54427">
    <property type="entry name" value="NTF2-like"/>
    <property type="match status" value="1"/>
</dbReference>
<dbReference type="Gene3D" id="3.10.450.50">
    <property type="match status" value="1"/>
</dbReference>
<proteinExistence type="predicted"/>